<sequence length="90" mass="10087">MRRLIRSLDRALWLANLLNWFRVNIPPRRGILIFSAVLLLAVSLIVHLVYFASGQNAWLGICGFSLLHVALIIGFLGVLLSEALGKGYRE</sequence>
<comment type="caution">
    <text evidence="2">The sequence shown here is derived from an EMBL/GenBank/DDBJ whole genome shotgun (WGS) entry which is preliminary data.</text>
</comment>
<evidence type="ECO:0000313" key="4">
    <source>
        <dbReference type="Proteomes" id="UP000228947"/>
    </source>
</evidence>
<evidence type="ECO:0000313" key="2">
    <source>
        <dbReference type="EMBL" id="PJF34669.1"/>
    </source>
</evidence>
<accession>A0A2M8PWR7</accession>
<evidence type="ECO:0000256" key="1">
    <source>
        <dbReference type="SAM" id="Phobius"/>
    </source>
</evidence>
<reference evidence="4 5" key="1">
    <citation type="submission" date="2017-11" db="EMBL/GenBank/DDBJ databases">
        <title>Evolution of Phototrophy in the Chloroflexi Phylum Driven by Horizontal Gene Transfer.</title>
        <authorList>
            <person name="Ward L.M."/>
            <person name="Hemp J."/>
            <person name="Shih P.M."/>
            <person name="Mcglynn S.E."/>
            <person name="Fischer W."/>
        </authorList>
    </citation>
    <scope>NUCLEOTIDE SEQUENCE [LARGE SCALE GENOMIC DNA]</scope>
    <source>
        <strain evidence="3">CP1_1M</strain>
        <strain evidence="2">JP3_13</strain>
    </source>
</reference>
<gene>
    <name evidence="2" type="ORF">CUN49_14505</name>
    <name evidence="3" type="ORF">CUN50_05710</name>
</gene>
<dbReference type="Proteomes" id="UP000229681">
    <property type="component" value="Unassembled WGS sequence"/>
</dbReference>
<protein>
    <submittedName>
        <fullName evidence="2">Uncharacterized protein</fullName>
    </submittedName>
</protein>
<dbReference type="Proteomes" id="UP000228947">
    <property type="component" value="Unassembled WGS sequence"/>
</dbReference>
<organism evidence="2 5">
    <name type="scientific">Candidatus Thermofonsia Clade 1 bacterium</name>
    <dbReference type="NCBI Taxonomy" id="2364210"/>
    <lineage>
        <taxon>Bacteria</taxon>
        <taxon>Bacillati</taxon>
        <taxon>Chloroflexota</taxon>
        <taxon>Candidatus Thermofontia</taxon>
        <taxon>Candidatus Thermofonsia Clade 1</taxon>
    </lineage>
</organism>
<dbReference type="EMBL" id="PGTM01000307">
    <property type="protein sequence ID" value="PJF34669.1"/>
    <property type="molecule type" value="Genomic_DNA"/>
</dbReference>
<feature type="transmembrane region" description="Helical" evidence="1">
    <location>
        <begin position="31"/>
        <end position="51"/>
    </location>
</feature>
<evidence type="ECO:0000313" key="5">
    <source>
        <dbReference type="Proteomes" id="UP000229681"/>
    </source>
</evidence>
<dbReference type="AlphaFoldDB" id="A0A2M8PAU7"/>
<proteinExistence type="predicted"/>
<accession>A0A2M8PAU7</accession>
<evidence type="ECO:0000313" key="3">
    <source>
        <dbReference type="EMBL" id="PJF42006.1"/>
    </source>
</evidence>
<keyword evidence="1" id="KW-0472">Membrane</keyword>
<name>A0A2M8PAU7_9CHLR</name>
<dbReference type="EMBL" id="PGTL01000041">
    <property type="protein sequence ID" value="PJF42006.1"/>
    <property type="molecule type" value="Genomic_DNA"/>
</dbReference>
<keyword evidence="1" id="KW-1133">Transmembrane helix</keyword>
<keyword evidence="1" id="KW-0812">Transmembrane</keyword>
<feature type="transmembrane region" description="Helical" evidence="1">
    <location>
        <begin position="57"/>
        <end position="80"/>
    </location>
</feature>